<feature type="domain" description="Spindle assembly abnormal protein 6 N-terminal" evidence="2">
    <location>
        <begin position="21"/>
        <end position="132"/>
    </location>
</feature>
<keyword evidence="4" id="KW-1185">Reference proteome</keyword>
<dbReference type="Gene3D" id="2.170.210.20">
    <property type="entry name" value="Spindle assembly abnormal protein 6, N-terminal domain"/>
    <property type="match status" value="1"/>
</dbReference>
<gene>
    <name evidence="3" type="ORF">WA026_002773</name>
</gene>
<dbReference type="InterPro" id="IPR038558">
    <property type="entry name" value="SAS-6_N_sf"/>
</dbReference>
<proteinExistence type="predicted"/>
<comment type="caution">
    <text evidence="3">The sequence shown here is derived from an EMBL/GenBank/DDBJ whole genome shotgun (WGS) entry which is preliminary data.</text>
</comment>
<dbReference type="InterPro" id="IPR032396">
    <property type="entry name" value="SAS-6_N"/>
</dbReference>
<accession>A0AAW1U1N6</accession>
<evidence type="ECO:0000313" key="3">
    <source>
        <dbReference type="EMBL" id="KAK9874431.1"/>
    </source>
</evidence>
<evidence type="ECO:0000259" key="2">
    <source>
        <dbReference type="Pfam" id="PF16531"/>
    </source>
</evidence>
<dbReference type="AlphaFoldDB" id="A0AAW1U1N6"/>
<sequence>MMSFSNNKGSLYDNIHTIEVKNECNFVEKKSVHIVVKKNSDGSLLMKLRDTNCFLFNYTSLIYKNTFQLMKKEQSLDIDFDEFETHLLDMLLSNSNNEMLLRCELYPDESKCCLVFYEKSRIKSLIFLTIEMLLTNQKELFEEMENSMRLLQETNRNLTRQLNSIGEKLKHKENQIIEHGVFAKELEQKFMEDMQNVNKVFLYSLRQCESTLTEKVLVVSGKLVKLLGDINIVKNESNLKSESSARLLQSMENLRIENFENVSVINKLKADCTSYEKIIRDLENDVIKLSQLNDENNKKIVDLQNKVEEYRKDLENSAVVIAKKSELYNELKQDMEQANQVIRNYNKHYDIKAEEVDELKELIKCKDNLIKEQIFQNNQLFKEYHEYKVNFNSEELDKLLMEISEAKIKIETLEKEKREIAKLNGLLTKKLSSTCLFSDGKN</sequence>
<name>A0AAW1U1N6_9CUCU</name>
<feature type="coiled-coil region" evidence="1">
    <location>
        <begin position="134"/>
        <end position="175"/>
    </location>
</feature>
<feature type="coiled-coil region" evidence="1">
    <location>
        <begin position="265"/>
        <end position="362"/>
    </location>
</feature>
<keyword evidence="1" id="KW-0175">Coiled coil</keyword>
<evidence type="ECO:0000313" key="4">
    <source>
        <dbReference type="Proteomes" id="UP001431783"/>
    </source>
</evidence>
<protein>
    <recommendedName>
        <fullName evidence="2">Spindle assembly abnormal protein 6 N-terminal domain-containing protein</fullName>
    </recommendedName>
</protein>
<dbReference type="Pfam" id="PF16531">
    <property type="entry name" value="SAS-6_N"/>
    <property type="match status" value="1"/>
</dbReference>
<dbReference type="Proteomes" id="UP001431783">
    <property type="component" value="Unassembled WGS sequence"/>
</dbReference>
<dbReference type="EMBL" id="JARQZJ010000031">
    <property type="protein sequence ID" value="KAK9874431.1"/>
    <property type="molecule type" value="Genomic_DNA"/>
</dbReference>
<reference evidence="3 4" key="1">
    <citation type="submission" date="2023-03" db="EMBL/GenBank/DDBJ databases">
        <title>Genome insight into feeding habits of ladybird beetles.</title>
        <authorList>
            <person name="Li H.-S."/>
            <person name="Huang Y.-H."/>
            <person name="Pang H."/>
        </authorList>
    </citation>
    <scope>NUCLEOTIDE SEQUENCE [LARGE SCALE GENOMIC DNA]</scope>
    <source>
        <strain evidence="3">SYSU_2023b</strain>
        <tissue evidence="3">Whole body</tissue>
    </source>
</reference>
<feature type="coiled-coil region" evidence="1">
    <location>
        <begin position="396"/>
        <end position="423"/>
    </location>
</feature>
<organism evidence="3 4">
    <name type="scientific">Henosepilachna vigintioctopunctata</name>
    <dbReference type="NCBI Taxonomy" id="420089"/>
    <lineage>
        <taxon>Eukaryota</taxon>
        <taxon>Metazoa</taxon>
        <taxon>Ecdysozoa</taxon>
        <taxon>Arthropoda</taxon>
        <taxon>Hexapoda</taxon>
        <taxon>Insecta</taxon>
        <taxon>Pterygota</taxon>
        <taxon>Neoptera</taxon>
        <taxon>Endopterygota</taxon>
        <taxon>Coleoptera</taxon>
        <taxon>Polyphaga</taxon>
        <taxon>Cucujiformia</taxon>
        <taxon>Coccinelloidea</taxon>
        <taxon>Coccinellidae</taxon>
        <taxon>Epilachninae</taxon>
        <taxon>Epilachnini</taxon>
        <taxon>Henosepilachna</taxon>
    </lineage>
</organism>
<evidence type="ECO:0000256" key="1">
    <source>
        <dbReference type="SAM" id="Coils"/>
    </source>
</evidence>